<evidence type="ECO:0000256" key="1">
    <source>
        <dbReference type="ARBA" id="ARBA00004651"/>
    </source>
</evidence>
<dbReference type="Gene3D" id="1.10.287.950">
    <property type="entry name" value="Methyl-accepting chemotaxis protein"/>
    <property type="match status" value="1"/>
</dbReference>
<dbReference type="SUPFAM" id="SSF82866">
    <property type="entry name" value="Multidrug efflux transporter AcrB transmembrane domain"/>
    <property type="match status" value="2"/>
</dbReference>
<feature type="transmembrane region" description="Helical" evidence="7">
    <location>
        <begin position="826"/>
        <end position="845"/>
    </location>
</feature>
<proteinExistence type="inferred from homology"/>
<feature type="transmembrane region" description="Helical" evidence="7">
    <location>
        <begin position="923"/>
        <end position="946"/>
    </location>
</feature>
<evidence type="ECO:0000313" key="10">
    <source>
        <dbReference type="Proteomes" id="UP000537326"/>
    </source>
</evidence>
<dbReference type="PANTHER" id="PTHR33406">
    <property type="entry name" value="MEMBRANE PROTEIN MJ1562-RELATED"/>
    <property type="match status" value="1"/>
</dbReference>
<dbReference type="Proteomes" id="UP000537326">
    <property type="component" value="Unassembled WGS sequence"/>
</dbReference>
<evidence type="ECO:0000256" key="4">
    <source>
        <dbReference type="ARBA" id="ARBA00022692"/>
    </source>
</evidence>
<evidence type="ECO:0000256" key="2">
    <source>
        <dbReference type="ARBA" id="ARBA00010157"/>
    </source>
</evidence>
<feature type="transmembrane region" description="Helical" evidence="7">
    <location>
        <begin position="292"/>
        <end position="313"/>
    </location>
</feature>
<feature type="transmembrane region" description="Helical" evidence="7">
    <location>
        <begin position="325"/>
        <end position="347"/>
    </location>
</feature>
<evidence type="ECO:0000256" key="7">
    <source>
        <dbReference type="SAM" id="Phobius"/>
    </source>
</evidence>
<keyword evidence="10" id="KW-1185">Reference proteome</keyword>
<evidence type="ECO:0000256" key="6">
    <source>
        <dbReference type="ARBA" id="ARBA00023136"/>
    </source>
</evidence>
<dbReference type="Gene3D" id="1.20.1640.10">
    <property type="entry name" value="Multidrug efflux transporter AcrB transmembrane domain"/>
    <property type="match status" value="2"/>
</dbReference>
<dbReference type="InterPro" id="IPR023908">
    <property type="entry name" value="xxxLxxG_rpt"/>
</dbReference>
<feature type="transmembrane region" description="Helical" evidence="7">
    <location>
        <begin position="216"/>
        <end position="238"/>
    </location>
</feature>
<dbReference type="PANTHER" id="PTHR33406:SF6">
    <property type="entry name" value="MEMBRANE PROTEIN YDGH-RELATED"/>
    <property type="match status" value="1"/>
</dbReference>
<feature type="domain" description="Membrane transport protein MMPL" evidence="8">
    <location>
        <begin position="719"/>
        <end position="993"/>
    </location>
</feature>
<dbReference type="InterPro" id="IPR004869">
    <property type="entry name" value="MMPL_dom"/>
</dbReference>
<dbReference type="Pfam" id="PF03176">
    <property type="entry name" value="MMPL"/>
    <property type="match status" value="2"/>
</dbReference>
<comment type="subcellular location">
    <subcellularLocation>
        <location evidence="1">Cell membrane</location>
        <topology evidence="1">Multi-pass membrane protein</topology>
    </subcellularLocation>
</comment>
<evidence type="ECO:0000256" key="5">
    <source>
        <dbReference type="ARBA" id="ARBA00022989"/>
    </source>
</evidence>
<organism evidence="9 10">
    <name type="scientific">Nocardioides marinus</name>
    <dbReference type="NCBI Taxonomy" id="374514"/>
    <lineage>
        <taxon>Bacteria</taxon>
        <taxon>Bacillati</taxon>
        <taxon>Actinomycetota</taxon>
        <taxon>Actinomycetes</taxon>
        <taxon>Propionibacteriales</taxon>
        <taxon>Nocardioidaceae</taxon>
        <taxon>Nocardioides</taxon>
    </lineage>
</organism>
<evidence type="ECO:0000259" key="8">
    <source>
        <dbReference type="Pfam" id="PF03176"/>
    </source>
</evidence>
<keyword evidence="6 7" id="KW-0472">Membrane</keyword>
<dbReference type="GO" id="GO:0005886">
    <property type="term" value="C:plasma membrane"/>
    <property type="evidence" value="ECO:0007669"/>
    <property type="project" value="UniProtKB-SubCell"/>
</dbReference>
<evidence type="ECO:0000313" key="9">
    <source>
        <dbReference type="EMBL" id="NYI12253.1"/>
    </source>
</evidence>
<comment type="similarity">
    <text evidence="2">Belongs to the resistance-nodulation-cell division (RND) (TC 2.A.6) family. MmpL subfamily.</text>
</comment>
<feature type="domain" description="Membrane transport protein MMPL" evidence="8">
    <location>
        <begin position="54"/>
        <end position="375"/>
    </location>
</feature>
<feature type="transmembrane region" description="Helical" evidence="7">
    <location>
        <begin position="20"/>
        <end position="38"/>
    </location>
</feature>
<keyword evidence="4 7" id="KW-0812">Transmembrane</keyword>
<keyword evidence="5 7" id="KW-1133">Transmembrane helix</keyword>
<dbReference type="InterPro" id="IPR050545">
    <property type="entry name" value="Mycobact_MmpL"/>
</dbReference>
<dbReference type="RefSeq" id="WP_179532824.1">
    <property type="nucleotide sequence ID" value="NZ_BAAAPP010000001.1"/>
</dbReference>
<dbReference type="EMBL" id="JACBZI010000001">
    <property type="protein sequence ID" value="NYI12253.1"/>
    <property type="molecule type" value="Genomic_DNA"/>
</dbReference>
<name>A0A7Y9YHF5_9ACTN</name>
<dbReference type="NCBIfam" id="TIGR03057">
    <property type="entry name" value="xxxLxxG_by_4"/>
    <property type="match status" value="1"/>
</dbReference>
<keyword evidence="3" id="KW-1003">Cell membrane</keyword>
<feature type="transmembrane region" description="Helical" evidence="7">
    <location>
        <begin position="852"/>
        <end position="877"/>
    </location>
</feature>
<protein>
    <submittedName>
        <fullName evidence="9">RND superfamily putative drug exporter</fullName>
    </submittedName>
</protein>
<dbReference type="AlphaFoldDB" id="A0A7Y9YHF5"/>
<feature type="transmembrane region" description="Helical" evidence="7">
    <location>
        <begin position="250"/>
        <end position="271"/>
    </location>
</feature>
<sequence length="1011" mass="105782">MDHEPNRLLRGLASLVVRRAVWVLAAWLVVAGAVNLAVPQLEEVVARDSTPVVPLDADSSRAVSLMDREFGSGRSHSFLVVLAEREGGLTRADVRYVEGLVPRLSADTENVSFVQDVRDDQVREALTSDDGEAVYLQVGIPGFTGAPSAIQQVEHVREVVRDGAPDGLDLLVTGPSATVSDMAVEAESSILVITLVTIGLIFALLLLIYRRLSVALIILGTVGLSLGVARGLTAWLGLHGVFDVSTFTGSFLTAIVLGAGTDYAIFLVSRYHEQRRLGVPARTAASYAAGRVSAVIIGSALTVVLANACMLVAELGVYTTTGPAIAVSVTATLLVSITLLPAMLALLGPRGLFEPRPASTGAGGWARLAALAVHRRVPMALAALVPLVALAALMPTMEPSYDTRGIQPEDTESNRGYDTLARHYPVNEVLPEYVLVSSDHDMRNARDLATLEQAASAAARTPGVALVRSVTRPDGEAIDQARVSYQAGVIGRRLRRAGDEVASGTEGARTLADGSAQVDEGAEELAAGADQAVEGAGMLVTALEELRSGLTRLESGADEAVAGTGELRAGARMLAVGLDAAYSQTRTAVDGLGMALDALESSLPCTLDPICRQARDGVREVYEGERDQLLPGLRDAAAAARQVAEGSGDLQTGLRQLDDGLEQARAGVEEITAGQRQFRQRLDELADGTEQLAEGTGRVAAGTSEVAGSVGDLEGGLGEAADYLTSTAERADTSAMGGFYLPPSALADDRFAAASRLFISPDGRTARIAVLGTDDAFSSAAAERSTQVRQVIENSLRDSRLQDADVVTTGMASANADLAAIEARDFRLIVAVALLTVFVILLVLLRSVVAAVFLLATVVLSYASAVGLGVLVFQWILDEPLEWSVPSLAFILLVAVGADYNLLLTKRMQEEAPDGSRAGIARAAAATGGVITAAGVIFAASMFALMAGSVDSLVQTGFVIGAGLLIDTFVVRTMLVPAVAAMLGPRLWWPRRRAPRPTVAPVDAAPQTSSR</sequence>
<feature type="transmembrane region" description="Helical" evidence="7">
    <location>
        <begin position="958"/>
        <end position="983"/>
    </location>
</feature>
<accession>A0A7Y9YHF5</accession>
<comment type="caution">
    <text evidence="9">The sequence shown here is derived from an EMBL/GenBank/DDBJ whole genome shotgun (WGS) entry which is preliminary data.</text>
</comment>
<evidence type="ECO:0000256" key="3">
    <source>
        <dbReference type="ARBA" id="ARBA00022475"/>
    </source>
</evidence>
<feature type="transmembrane region" description="Helical" evidence="7">
    <location>
        <begin position="377"/>
        <end position="397"/>
    </location>
</feature>
<reference evidence="9 10" key="1">
    <citation type="submission" date="2020-07" db="EMBL/GenBank/DDBJ databases">
        <title>Sequencing the genomes of 1000 actinobacteria strains.</title>
        <authorList>
            <person name="Klenk H.-P."/>
        </authorList>
    </citation>
    <scope>NUCLEOTIDE SEQUENCE [LARGE SCALE GENOMIC DNA]</scope>
    <source>
        <strain evidence="9 10">DSM 18248</strain>
    </source>
</reference>
<feature type="transmembrane region" description="Helical" evidence="7">
    <location>
        <begin position="883"/>
        <end position="903"/>
    </location>
</feature>
<gene>
    <name evidence="9" type="ORF">BKA05_003768</name>
</gene>
<feature type="transmembrane region" description="Helical" evidence="7">
    <location>
        <begin position="190"/>
        <end position="209"/>
    </location>
</feature>